<dbReference type="EMBL" id="JBHUKS010000012">
    <property type="protein sequence ID" value="MFD2469360.1"/>
    <property type="molecule type" value="Genomic_DNA"/>
</dbReference>
<gene>
    <name evidence="2" type="ORF">ACFSVL_18395</name>
</gene>
<organism evidence="2 3">
    <name type="scientific">Amycolatopsis silviterrae</name>
    <dbReference type="NCBI Taxonomy" id="1656914"/>
    <lineage>
        <taxon>Bacteria</taxon>
        <taxon>Bacillati</taxon>
        <taxon>Actinomycetota</taxon>
        <taxon>Actinomycetes</taxon>
        <taxon>Pseudonocardiales</taxon>
        <taxon>Pseudonocardiaceae</taxon>
        <taxon>Amycolatopsis</taxon>
    </lineage>
</organism>
<comment type="caution">
    <text evidence="2">The sequence shown here is derived from an EMBL/GenBank/DDBJ whole genome shotgun (WGS) entry which is preliminary data.</text>
</comment>
<name>A0ABW5H8B2_9PSEU</name>
<proteinExistence type="predicted"/>
<feature type="signal peptide" evidence="1">
    <location>
        <begin position="1"/>
        <end position="30"/>
    </location>
</feature>
<reference evidence="3" key="1">
    <citation type="journal article" date="2019" name="Int. J. Syst. Evol. Microbiol.">
        <title>The Global Catalogue of Microorganisms (GCM) 10K type strain sequencing project: providing services to taxonomists for standard genome sequencing and annotation.</title>
        <authorList>
            <consortium name="The Broad Institute Genomics Platform"/>
            <consortium name="The Broad Institute Genome Sequencing Center for Infectious Disease"/>
            <person name="Wu L."/>
            <person name="Ma J."/>
        </authorList>
    </citation>
    <scope>NUCLEOTIDE SEQUENCE [LARGE SCALE GENOMIC DNA]</scope>
    <source>
        <strain evidence="3">CGMCC 4.7641</strain>
    </source>
</reference>
<keyword evidence="1" id="KW-0732">Signal</keyword>
<protein>
    <recommendedName>
        <fullName evidence="4">Allene oxide cyclase barrel-like domain-containing protein</fullName>
    </recommendedName>
</protein>
<evidence type="ECO:0008006" key="4">
    <source>
        <dbReference type="Google" id="ProtNLM"/>
    </source>
</evidence>
<keyword evidence="3" id="KW-1185">Reference proteome</keyword>
<dbReference type="RefSeq" id="WP_378305679.1">
    <property type="nucleotide sequence ID" value="NZ_JBHUKS010000012.1"/>
</dbReference>
<accession>A0ABW5H8B2</accession>
<sequence>MLGKFRTPSAVGVVTAAVLTTMAVPSAAEAGTPGNSCDPATQAFSTRYTVSASSEDFLRVGAISTANGTDAPIDLQQTLSTTQTLTASGNITMSYQGIGGTIGGSYQLSWTLGQNVGPYSIKPGETGRATYGFDVVRFTGTAQTCLPWGQWGHDQPIWGFAPLDLHVVIDRYPNGQATPAPVGIPVDQATAGLKKMSK</sequence>
<evidence type="ECO:0000313" key="3">
    <source>
        <dbReference type="Proteomes" id="UP001597483"/>
    </source>
</evidence>
<feature type="chain" id="PRO_5045498001" description="Allene oxide cyclase barrel-like domain-containing protein" evidence="1">
    <location>
        <begin position="31"/>
        <end position="198"/>
    </location>
</feature>
<evidence type="ECO:0000313" key="2">
    <source>
        <dbReference type="EMBL" id="MFD2469360.1"/>
    </source>
</evidence>
<dbReference type="Proteomes" id="UP001597483">
    <property type="component" value="Unassembled WGS sequence"/>
</dbReference>
<evidence type="ECO:0000256" key="1">
    <source>
        <dbReference type="SAM" id="SignalP"/>
    </source>
</evidence>